<dbReference type="RefSeq" id="WP_055731605.1">
    <property type="nucleotide sequence ID" value="NZ_BMDY01000026.1"/>
</dbReference>
<dbReference type="Proteomes" id="UP000651977">
    <property type="component" value="Unassembled WGS sequence"/>
</dbReference>
<dbReference type="InterPro" id="IPR029055">
    <property type="entry name" value="Ntn_hydrolases_N"/>
</dbReference>
<organism evidence="5 6">
    <name type="scientific">Agarivorans gilvus</name>
    <dbReference type="NCBI Taxonomy" id="680279"/>
    <lineage>
        <taxon>Bacteria</taxon>
        <taxon>Pseudomonadati</taxon>
        <taxon>Pseudomonadota</taxon>
        <taxon>Gammaproteobacteria</taxon>
        <taxon>Alteromonadales</taxon>
        <taxon>Alteromonadaceae</taxon>
        <taxon>Agarivorans</taxon>
    </lineage>
</organism>
<protein>
    <recommendedName>
        <fullName evidence="4">Choloylglycine hydrolase/NAAA C-terminal domain-containing protein</fullName>
    </recommendedName>
</protein>
<name>A0ABQ1I7C0_9ALTE</name>
<dbReference type="PANTHER" id="PTHR35527:SF2">
    <property type="entry name" value="HYDROLASE"/>
    <property type="match status" value="1"/>
</dbReference>
<dbReference type="SUPFAM" id="SSF56235">
    <property type="entry name" value="N-terminal nucleophile aminohydrolases (Ntn hydrolases)"/>
    <property type="match status" value="1"/>
</dbReference>
<feature type="domain" description="Choloylglycine hydrolase/NAAA C-terminal" evidence="4">
    <location>
        <begin position="25"/>
        <end position="232"/>
    </location>
</feature>
<dbReference type="Gene3D" id="3.60.60.10">
    <property type="entry name" value="Penicillin V Acylase, Chain A"/>
    <property type="match status" value="1"/>
</dbReference>
<dbReference type="InterPro" id="IPR052193">
    <property type="entry name" value="Peptidase_C59"/>
</dbReference>
<evidence type="ECO:0000313" key="5">
    <source>
        <dbReference type="EMBL" id="GGB18224.1"/>
    </source>
</evidence>
<evidence type="ECO:0000256" key="3">
    <source>
        <dbReference type="SAM" id="SignalP"/>
    </source>
</evidence>
<dbReference type="EMBL" id="BMDY01000026">
    <property type="protein sequence ID" value="GGB18224.1"/>
    <property type="molecule type" value="Genomic_DNA"/>
</dbReference>
<reference evidence="6" key="1">
    <citation type="journal article" date="2019" name="Int. J. Syst. Evol. Microbiol.">
        <title>The Global Catalogue of Microorganisms (GCM) 10K type strain sequencing project: providing services to taxonomists for standard genome sequencing and annotation.</title>
        <authorList>
            <consortium name="The Broad Institute Genomics Platform"/>
            <consortium name="The Broad Institute Genome Sequencing Center for Infectious Disease"/>
            <person name="Wu L."/>
            <person name="Ma J."/>
        </authorList>
    </citation>
    <scope>NUCLEOTIDE SEQUENCE [LARGE SCALE GENOMIC DNA]</scope>
    <source>
        <strain evidence="6">CGMCC 1.10131</strain>
    </source>
</reference>
<comment type="similarity">
    <text evidence="1">Belongs to the peptidase C59 family.</text>
</comment>
<dbReference type="InterPro" id="IPR029132">
    <property type="entry name" value="CBAH/NAAA_C"/>
</dbReference>
<sequence>MKKSLISALIAATAIFSISETAHACSRLVTDTQHGTLVIRTADWYSAAPFDGHVSVFPVASQRTMRGEVSSYKNAYQQWQTKYHTVSFEEHGAFNGLSGHTVNDQGLNVAALSQSDSEPFLAQHKDNGAPAVNIADVATFIAENYATVAEVKAALDNKAFQFAWADAPNGLEHAAGLHYSIVDKDGNIMLIQLGEGGVPQYELGDADSDLRVKTNDPFQNKQREFVSQFDIKDPKVAASLPWGIGGKQRNVRLLAVSEQLNTEGLNYQQTVARQRSAMDVAGTVPFEIQDPATGEDYPTFFTVQLNLDNGDIWFRSEMTRADMSFNIEDTKGFSQAMTANIQQQVDNGATELTWKAYQ</sequence>
<gene>
    <name evidence="5" type="ORF">GCM10007414_34550</name>
</gene>
<dbReference type="Pfam" id="PF02275">
    <property type="entry name" value="CBAH"/>
    <property type="match status" value="1"/>
</dbReference>
<feature type="chain" id="PRO_5045394018" description="Choloylglycine hydrolase/NAAA C-terminal domain-containing protein" evidence="3">
    <location>
        <begin position="25"/>
        <end position="358"/>
    </location>
</feature>
<evidence type="ECO:0000259" key="4">
    <source>
        <dbReference type="Pfam" id="PF02275"/>
    </source>
</evidence>
<keyword evidence="2" id="KW-0378">Hydrolase</keyword>
<feature type="signal peptide" evidence="3">
    <location>
        <begin position="1"/>
        <end position="24"/>
    </location>
</feature>
<accession>A0ABQ1I7C0</accession>
<evidence type="ECO:0000256" key="2">
    <source>
        <dbReference type="ARBA" id="ARBA00022801"/>
    </source>
</evidence>
<keyword evidence="6" id="KW-1185">Reference proteome</keyword>
<dbReference type="PANTHER" id="PTHR35527">
    <property type="entry name" value="CHOLOYLGLYCINE HYDROLASE"/>
    <property type="match status" value="1"/>
</dbReference>
<evidence type="ECO:0000256" key="1">
    <source>
        <dbReference type="ARBA" id="ARBA00006625"/>
    </source>
</evidence>
<keyword evidence="3" id="KW-0732">Signal</keyword>
<comment type="caution">
    <text evidence="5">The sequence shown here is derived from an EMBL/GenBank/DDBJ whole genome shotgun (WGS) entry which is preliminary data.</text>
</comment>
<proteinExistence type="inferred from homology"/>
<evidence type="ECO:0000313" key="6">
    <source>
        <dbReference type="Proteomes" id="UP000651977"/>
    </source>
</evidence>